<dbReference type="Proteomes" id="UP000735302">
    <property type="component" value="Unassembled WGS sequence"/>
</dbReference>
<accession>A0AAV3ZXF7</accession>
<sequence length="94" mass="10438">MRLCRRIPFSHTLPRLDTYVALAEDLLLTGMLLYRDAGLLSASVSTVVDRWSDETVAAGNYVVAWDGEGHLSAVGGNLSRQSRHHNSRHLHVAR</sequence>
<name>A0AAV3ZXF7_9GAST</name>
<reference evidence="1 2" key="1">
    <citation type="journal article" date="2021" name="Elife">
        <title>Chloroplast acquisition without the gene transfer in kleptoplastic sea slugs, Plakobranchus ocellatus.</title>
        <authorList>
            <person name="Maeda T."/>
            <person name="Takahashi S."/>
            <person name="Yoshida T."/>
            <person name="Shimamura S."/>
            <person name="Takaki Y."/>
            <person name="Nagai Y."/>
            <person name="Toyoda A."/>
            <person name="Suzuki Y."/>
            <person name="Arimoto A."/>
            <person name="Ishii H."/>
            <person name="Satoh N."/>
            <person name="Nishiyama T."/>
            <person name="Hasebe M."/>
            <person name="Maruyama T."/>
            <person name="Minagawa J."/>
            <person name="Obokata J."/>
            <person name="Shigenobu S."/>
        </authorList>
    </citation>
    <scope>NUCLEOTIDE SEQUENCE [LARGE SCALE GENOMIC DNA]</scope>
</reference>
<evidence type="ECO:0000313" key="1">
    <source>
        <dbReference type="EMBL" id="GFN99235.1"/>
    </source>
</evidence>
<gene>
    <name evidence="1" type="ORF">PoB_002574100</name>
</gene>
<comment type="caution">
    <text evidence="1">The sequence shown here is derived from an EMBL/GenBank/DDBJ whole genome shotgun (WGS) entry which is preliminary data.</text>
</comment>
<dbReference type="EMBL" id="BLXT01002950">
    <property type="protein sequence ID" value="GFN99235.1"/>
    <property type="molecule type" value="Genomic_DNA"/>
</dbReference>
<organism evidence="1 2">
    <name type="scientific">Plakobranchus ocellatus</name>
    <dbReference type="NCBI Taxonomy" id="259542"/>
    <lineage>
        <taxon>Eukaryota</taxon>
        <taxon>Metazoa</taxon>
        <taxon>Spiralia</taxon>
        <taxon>Lophotrochozoa</taxon>
        <taxon>Mollusca</taxon>
        <taxon>Gastropoda</taxon>
        <taxon>Heterobranchia</taxon>
        <taxon>Euthyneura</taxon>
        <taxon>Panpulmonata</taxon>
        <taxon>Sacoglossa</taxon>
        <taxon>Placobranchoidea</taxon>
        <taxon>Plakobranchidae</taxon>
        <taxon>Plakobranchus</taxon>
    </lineage>
</organism>
<proteinExistence type="predicted"/>
<evidence type="ECO:0000313" key="2">
    <source>
        <dbReference type="Proteomes" id="UP000735302"/>
    </source>
</evidence>
<dbReference type="AlphaFoldDB" id="A0AAV3ZXF7"/>
<protein>
    <submittedName>
        <fullName evidence="1">Uncharacterized protein</fullName>
    </submittedName>
</protein>
<keyword evidence="2" id="KW-1185">Reference proteome</keyword>